<keyword evidence="6" id="KW-0808">Transferase</keyword>
<dbReference type="GO" id="GO:0031125">
    <property type="term" value="P:rRNA 3'-end processing"/>
    <property type="evidence" value="ECO:0007669"/>
    <property type="project" value="UniProtKB-ARBA"/>
</dbReference>
<dbReference type="GO" id="GO:0000049">
    <property type="term" value="F:tRNA binding"/>
    <property type="evidence" value="ECO:0007669"/>
    <property type="project" value="UniProtKB-UniRule"/>
</dbReference>
<dbReference type="InterPro" id="IPR018336">
    <property type="entry name" value="RNase_PH_CS"/>
</dbReference>
<dbReference type="AlphaFoldDB" id="A0A1Y6BAP1"/>
<dbReference type="GO" id="GO:0009022">
    <property type="term" value="F:tRNA nucleotidyltransferase activity"/>
    <property type="evidence" value="ECO:0007669"/>
    <property type="project" value="UniProtKB-UniRule"/>
</dbReference>
<dbReference type="GO" id="GO:0016075">
    <property type="term" value="P:rRNA catabolic process"/>
    <property type="evidence" value="ECO:0007669"/>
    <property type="project" value="UniProtKB-UniRule"/>
</dbReference>
<dbReference type="PANTHER" id="PTHR11953:SF0">
    <property type="entry name" value="EXOSOME COMPLEX COMPONENT RRP41"/>
    <property type="match status" value="1"/>
</dbReference>
<sequence length="244" mass="26500">MLRHDGRSSDQMRPLRIVPNYTKHAAGSVLLEFGETKVICTASVDEGVPSFLRNATPAQGWLTAEYSMLPGSTQTRSRRERPSPSGRSQEIQRLIGRSIRGIIDLTKCPDFTFTLDCDVIQADGGTRTASITGAYVALKIAVDKLLRSGKLNQNPLTDAVAAVSVGLRDSAVLVDLDYQEDSTADLDMNVVMTQSGKFLEIQGTAERAAFSKEQVLEIMNAAEAALNPVFDLQHEAADGREVES</sequence>
<feature type="domain" description="Exoribonuclease phosphorolytic" evidence="8">
    <location>
        <begin position="11"/>
        <end position="141"/>
    </location>
</feature>
<comment type="similarity">
    <text evidence="1 6">Belongs to the RNase PH family.</text>
</comment>
<dbReference type="FunFam" id="3.30.230.70:FF:000003">
    <property type="entry name" value="Ribonuclease PH"/>
    <property type="match status" value="1"/>
</dbReference>
<dbReference type="EMBL" id="FWZT01000001">
    <property type="protein sequence ID" value="SME90782.1"/>
    <property type="molecule type" value="Genomic_DNA"/>
</dbReference>
<evidence type="ECO:0000256" key="1">
    <source>
        <dbReference type="ARBA" id="ARBA00006678"/>
    </source>
</evidence>
<reference evidence="11" key="1">
    <citation type="submission" date="2017-04" db="EMBL/GenBank/DDBJ databases">
        <authorList>
            <person name="Varghese N."/>
            <person name="Submissions S."/>
        </authorList>
    </citation>
    <scope>NUCLEOTIDE SEQUENCE [LARGE SCALE GENOMIC DNA]</scope>
    <source>
        <strain evidence="11">RKEM611</strain>
    </source>
</reference>
<dbReference type="SUPFAM" id="SSF55666">
    <property type="entry name" value="Ribonuclease PH domain 2-like"/>
    <property type="match status" value="1"/>
</dbReference>
<dbReference type="InterPro" id="IPR001247">
    <property type="entry name" value="ExoRNase_PH_dom1"/>
</dbReference>
<evidence type="ECO:0000313" key="10">
    <source>
        <dbReference type="EMBL" id="SME90782.1"/>
    </source>
</evidence>
<dbReference type="InterPro" id="IPR036345">
    <property type="entry name" value="ExoRNase_PH_dom2_sf"/>
</dbReference>
<evidence type="ECO:0000256" key="7">
    <source>
        <dbReference type="SAM" id="MobiDB-lite"/>
    </source>
</evidence>
<dbReference type="SUPFAM" id="SSF54211">
    <property type="entry name" value="Ribosomal protein S5 domain 2-like"/>
    <property type="match status" value="1"/>
</dbReference>
<comment type="function">
    <text evidence="6">Phosphorolytic 3'-5' exoribonuclease that plays an important role in tRNA 3'-end maturation. Removes nucleotide residues following the 3'-CCA terminus of tRNAs; can also add nucleotides to the ends of RNA molecules by using nucleoside diphosphates as substrates, but this may not be physiologically important. Probably plays a role in initiation of 16S rRNA degradation (leading to ribosome degradation) during starvation.</text>
</comment>
<evidence type="ECO:0000256" key="6">
    <source>
        <dbReference type="HAMAP-Rule" id="MF_00564"/>
    </source>
</evidence>
<dbReference type="GO" id="GO:0000175">
    <property type="term" value="F:3'-5'-RNA exonuclease activity"/>
    <property type="evidence" value="ECO:0007669"/>
    <property type="project" value="UniProtKB-UniRule"/>
</dbReference>
<dbReference type="InterPro" id="IPR015847">
    <property type="entry name" value="ExoRNase_PH_dom2"/>
</dbReference>
<evidence type="ECO:0000259" key="8">
    <source>
        <dbReference type="Pfam" id="PF01138"/>
    </source>
</evidence>
<feature type="region of interest" description="Disordered" evidence="7">
    <location>
        <begin position="69"/>
        <end position="90"/>
    </location>
</feature>
<dbReference type="InterPro" id="IPR050080">
    <property type="entry name" value="RNase_PH"/>
</dbReference>
<name>A0A1Y6BAP1_9BACT</name>
<comment type="catalytic activity">
    <reaction evidence="6">
        <text>tRNA(n+1) + phosphate = tRNA(n) + a ribonucleoside 5'-diphosphate</text>
        <dbReference type="Rhea" id="RHEA:10628"/>
        <dbReference type="Rhea" id="RHEA-COMP:17343"/>
        <dbReference type="Rhea" id="RHEA-COMP:17344"/>
        <dbReference type="ChEBI" id="CHEBI:43474"/>
        <dbReference type="ChEBI" id="CHEBI:57930"/>
        <dbReference type="ChEBI" id="CHEBI:173114"/>
        <dbReference type="EC" id="2.7.7.56"/>
    </reaction>
</comment>
<keyword evidence="5" id="KW-0694">RNA-binding</keyword>
<dbReference type="Pfam" id="PF01138">
    <property type="entry name" value="RNase_PH"/>
    <property type="match status" value="1"/>
</dbReference>
<proteinExistence type="inferred from homology"/>
<dbReference type="NCBIfam" id="TIGR01966">
    <property type="entry name" value="RNasePH"/>
    <property type="match status" value="1"/>
</dbReference>
<protein>
    <recommendedName>
        <fullName evidence="6">Ribonuclease PH</fullName>
        <shortName evidence="6">RNase PH</shortName>
        <ecNumber evidence="6">2.7.7.56</ecNumber>
    </recommendedName>
    <alternativeName>
        <fullName evidence="6">tRNA nucleotidyltransferase</fullName>
    </alternativeName>
</protein>
<dbReference type="InterPro" id="IPR020568">
    <property type="entry name" value="Ribosomal_Su5_D2-typ_SF"/>
</dbReference>
<evidence type="ECO:0000256" key="5">
    <source>
        <dbReference type="ARBA" id="ARBA00022884"/>
    </source>
</evidence>
<dbReference type="InterPro" id="IPR002381">
    <property type="entry name" value="RNase_PH_bac-type"/>
</dbReference>
<keyword evidence="6" id="KW-0548">Nucleotidyltransferase</keyword>
<dbReference type="Pfam" id="PF03725">
    <property type="entry name" value="RNase_PH_C"/>
    <property type="match status" value="1"/>
</dbReference>
<gene>
    <name evidence="6" type="primary">rph</name>
    <name evidence="10" type="ORF">SAMN06296036_101395</name>
</gene>
<dbReference type="STRING" id="1513793.SAMN06296036_101395"/>
<evidence type="ECO:0000256" key="3">
    <source>
        <dbReference type="ARBA" id="ARBA00022555"/>
    </source>
</evidence>
<dbReference type="PANTHER" id="PTHR11953">
    <property type="entry name" value="EXOSOME COMPLEX COMPONENT"/>
    <property type="match status" value="1"/>
</dbReference>
<comment type="subunit">
    <text evidence="6">Homohexameric ring arranged as a trimer of dimers.</text>
</comment>
<evidence type="ECO:0000256" key="4">
    <source>
        <dbReference type="ARBA" id="ARBA00022694"/>
    </source>
</evidence>
<feature type="binding site" evidence="6">
    <location>
        <begin position="125"/>
        <end position="127"/>
    </location>
    <ligand>
        <name>phosphate</name>
        <dbReference type="ChEBI" id="CHEBI:43474"/>
        <note>substrate</note>
    </ligand>
</feature>
<dbReference type="PROSITE" id="PS01277">
    <property type="entry name" value="RIBONUCLEASE_PH"/>
    <property type="match status" value="1"/>
</dbReference>
<evidence type="ECO:0000256" key="2">
    <source>
        <dbReference type="ARBA" id="ARBA00022552"/>
    </source>
</evidence>
<keyword evidence="2 6" id="KW-0698">rRNA processing</keyword>
<accession>A0A1Y6BAP1</accession>
<keyword evidence="3 6" id="KW-0820">tRNA-binding</keyword>
<dbReference type="HAMAP" id="MF_00564">
    <property type="entry name" value="RNase_PH"/>
    <property type="match status" value="1"/>
</dbReference>
<keyword evidence="11" id="KW-1185">Reference proteome</keyword>
<evidence type="ECO:0000259" key="9">
    <source>
        <dbReference type="Pfam" id="PF03725"/>
    </source>
</evidence>
<keyword evidence="4 6" id="KW-0819">tRNA processing</keyword>
<feature type="domain" description="Exoribonuclease phosphorolytic" evidence="9">
    <location>
        <begin position="158"/>
        <end position="224"/>
    </location>
</feature>
<dbReference type="GO" id="GO:0008033">
    <property type="term" value="P:tRNA processing"/>
    <property type="evidence" value="ECO:0007669"/>
    <property type="project" value="UniProtKB-UniRule"/>
</dbReference>
<dbReference type="EC" id="2.7.7.56" evidence="6"/>
<dbReference type="OrthoDB" id="5290582at2"/>
<dbReference type="RefSeq" id="WP_132314490.1">
    <property type="nucleotide sequence ID" value="NZ_FWZT01000001.1"/>
</dbReference>
<dbReference type="Gene3D" id="3.30.230.70">
    <property type="entry name" value="GHMP Kinase, N-terminal domain"/>
    <property type="match status" value="1"/>
</dbReference>
<evidence type="ECO:0000313" key="11">
    <source>
        <dbReference type="Proteomes" id="UP000192907"/>
    </source>
</evidence>
<dbReference type="InterPro" id="IPR027408">
    <property type="entry name" value="PNPase/RNase_PH_dom_sf"/>
</dbReference>
<organism evidence="10 11">
    <name type="scientific">Pseudobacteriovorax antillogorgiicola</name>
    <dbReference type="NCBI Taxonomy" id="1513793"/>
    <lineage>
        <taxon>Bacteria</taxon>
        <taxon>Pseudomonadati</taxon>
        <taxon>Bdellovibrionota</taxon>
        <taxon>Oligoflexia</taxon>
        <taxon>Oligoflexales</taxon>
        <taxon>Pseudobacteriovoracaceae</taxon>
        <taxon>Pseudobacteriovorax</taxon>
    </lineage>
</organism>
<dbReference type="Proteomes" id="UP000192907">
    <property type="component" value="Unassembled WGS sequence"/>
</dbReference>
<feature type="binding site" evidence="6">
    <location>
        <position position="87"/>
    </location>
    <ligand>
        <name>phosphate</name>
        <dbReference type="ChEBI" id="CHEBI:43474"/>
        <note>substrate</note>
    </ligand>
</feature>